<accession>A0A0G0WM07</accession>
<dbReference type="AlphaFoldDB" id="A0A0G0WM07"/>
<evidence type="ECO:0000259" key="1">
    <source>
        <dbReference type="Pfam" id="PF18903"/>
    </source>
</evidence>
<dbReference type="Proteomes" id="UP000034753">
    <property type="component" value="Unassembled WGS sequence"/>
</dbReference>
<feature type="domain" description="DUF5659" evidence="1">
    <location>
        <begin position="7"/>
        <end position="78"/>
    </location>
</feature>
<name>A0A0G0WM07_9BACT</name>
<gene>
    <name evidence="2" type="ORF">UU67_C0016G0012</name>
</gene>
<dbReference type="EMBL" id="LCBN01000016">
    <property type="protein sequence ID" value="KKS13799.1"/>
    <property type="molecule type" value="Genomic_DNA"/>
</dbReference>
<dbReference type="Pfam" id="PF18903">
    <property type="entry name" value="DUF5659"/>
    <property type="match status" value="1"/>
</dbReference>
<sequence>MSELADNYYSTAHLALAAAISLFYPIDSIDRNNPNKALFVFKIEEDTDKLIEAFWKDELKVSPLAYFNRIKELKTRLYEEKL</sequence>
<comment type="caution">
    <text evidence="2">The sequence shown here is derived from an EMBL/GenBank/DDBJ whole genome shotgun (WGS) entry which is preliminary data.</text>
</comment>
<proteinExistence type="predicted"/>
<evidence type="ECO:0000313" key="2">
    <source>
        <dbReference type="EMBL" id="KKS13799.1"/>
    </source>
</evidence>
<reference evidence="2 3" key="1">
    <citation type="journal article" date="2015" name="Nature">
        <title>rRNA introns, odd ribosomes, and small enigmatic genomes across a large radiation of phyla.</title>
        <authorList>
            <person name="Brown C.T."/>
            <person name="Hug L.A."/>
            <person name="Thomas B.C."/>
            <person name="Sharon I."/>
            <person name="Castelle C.J."/>
            <person name="Singh A."/>
            <person name="Wilkins M.J."/>
            <person name="Williams K.H."/>
            <person name="Banfield J.F."/>
        </authorList>
    </citation>
    <scope>NUCLEOTIDE SEQUENCE [LARGE SCALE GENOMIC DNA]</scope>
</reference>
<dbReference type="InterPro" id="IPR043718">
    <property type="entry name" value="DUF5659"/>
</dbReference>
<evidence type="ECO:0000313" key="3">
    <source>
        <dbReference type="Proteomes" id="UP000034753"/>
    </source>
</evidence>
<organism evidence="2 3">
    <name type="scientific">Candidatus Daviesbacteria bacterium GW2011_GWB1_41_5</name>
    <dbReference type="NCBI Taxonomy" id="1618429"/>
    <lineage>
        <taxon>Bacteria</taxon>
        <taxon>Candidatus Daviesiibacteriota</taxon>
    </lineage>
</organism>
<protein>
    <recommendedName>
        <fullName evidence="1">DUF5659 domain-containing protein</fullName>
    </recommendedName>
</protein>